<sequence length="677" mass="77143">MAQKPSLRPKKRRAKKDNLYPDLALDRCYLAELPIEVLANILGYVYPIDLLAISRTNTHFHKTLRDPRQQHIWKTARVLFPHIDIPDPVRISEVRVASLLFDDSKCSICQDSSGVPLKSHVYPTRVCSRPNCKRQFDRQASFVLGLVLTTCLLFSLYQSPPPERSTLVCGIIPSRNGMCALPWLYSKAIKLTIHPTPVSASDSYNFYHIPSLVFQTRRTICRKNDLEMVMKDIDAGLGKSELEAKYKSTFEETAKFNRYMDELEDISATLVQHKSRIDSQIKQFANRKLSAYKGKEVKVTNSPQFIAERRRAIRSYRGFNQKDWDAIPPRGPTQNPTKPDMTVGQIIIQEMDEMVAKSKRRKDENALRSTREAVKKHWERMMNAFGLAGENGTVVPRWNEFASLPVVNSLLKPTGHDEALGVKDLEKKDSTLAKLIQSDVNSWDSRTQAQFRKILKIPKAPIAKRNEAQEPSIAPPLDRVTALFECTKCKAVGIGLAQEGTLTFKSAVKHRCPNTSSKKFQWTTDLFQPDQYAIQVARYAITLSGLAEDKTKQSDMDALGARFHCKLCTGNHPIYLPYRNLIGHMKRHKAKELQGSFEYLKEPPTLDSKTSSSDGLVEKRRRGTTKGFASHPGSQDFFMCRHCSKWMLWNALVSHIKDKHKFSDIRDEDFYPGPKEV</sequence>
<dbReference type="SUPFAM" id="SSF81383">
    <property type="entry name" value="F-box domain"/>
    <property type="match status" value="1"/>
</dbReference>
<evidence type="ECO:0000313" key="3">
    <source>
        <dbReference type="EMBL" id="CAE6421496.1"/>
    </source>
</evidence>
<comment type="caution">
    <text evidence="3">The sequence shown here is derived from an EMBL/GenBank/DDBJ whole genome shotgun (WGS) entry which is preliminary data.</text>
</comment>
<dbReference type="InterPro" id="IPR001810">
    <property type="entry name" value="F-box_dom"/>
</dbReference>
<evidence type="ECO:0000256" key="1">
    <source>
        <dbReference type="SAM" id="MobiDB-lite"/>
    </source>
</evidence>
<name>A0A8H2XAB0_9AGAM</name>
<dbReference type="EMBL" id="CAJMWW010000076">
    <property type="protein sequence ID" value="CAE6421496.1"/>
    <property type="molecule type" value="Genomic_DNA"/>
</dbReference>
<dbReference type="PROSITE" id="PS50181">
    <property type="entry name" value="FBOX"/>
    <property type="match status" value="1"/>
</dbReference>
<dbReference type="AlphaFoldDB" id="A0A8H2XAB0"/>
<evidence type="ECO:0000313" key="4">
    <source>
        <dbReference type="Proteomes" id="UP000663841"/>
    </source>
</evidence>
<feature type="domain" description="F-box" evidence="2">
    <location>
        <begin position="27"/>
        <end position="76"/>
    </location>
</feature>
<reference evidence="3" key="1">
    <citation type="submission" date="2021-01" db="EMBL/GenBank/DDBJ databases">
        <authorList>
            <person name="Kaushik A."/>
        </authorList>
    </citation>
    <scope>NUCLEOTIDE SEQUENCE</scope>
    <source>
        <strain evidence="3">AG3-T5</strain>
    </source>
</reference>
<evidence type="ECO:0000259" key="2">
    <source>
        <dbReference type="PROSITE" id="PS50181"/>
    </source>
</evidence>
<gene>
    <name evidence="3" type="ORF">RDB_LOCUS46553</name>
</gene>
<proteinExistence type="predicted"/>
<feature type="region of interest" description="Disordered" evidence="1">
    <location>
        <begin position="604"/>
        <end position="628"/>
    </location>
</feature>
<dbReference type="Proteomes" id="UP000663841">
    <property type="component" value="Unassembled WGS sequence"/>
</dbReference>
<accession>A0A8H2XAB0</accession>
<protein>
    <recommendedName>
        <fullName evidence="2">F-box domain-containing protein</fullName>
    </recommendedName>
</protein>
<organism evidence="3 4">
    <name type="scientific">Rhizoctonia solani</name>
    <dbReference type="NCBI Taxonomy" id="456999"/>
    <lineage>
        <taxon>Eukaryota</taxon>
        <taxon>Fungi</taxon>
        <taxon>Dikarya</taxon>
        <taxon>Basidiomycota</taxon>
        <taxon>Agaricomycotina</taxon>
        <taxon>Agaricomycetes</taxon>
        <taxon>Cantharellales</taxon>
        <taxon>Ceratobasidiaceae</taxon>
        <taxon>Rhizoctonia</taxon>
    </lineage>
</organism>
<dbReference type="InterPro" id="IPR036047">
    <property type="entry name" value="F-box-like_dom_sf"/>
</dbReference>